<keyword evidence="3" id="KW-1003">Cell membrane</keyword>
<dbReference type="PROSITE" id="PS51846">
    <property type="entry name" value="CNNM"/>
    <property type="match status" value="1"/>
</dbReference>
<keyword evidence="6 10" id="KW-1133">Transmembrane helix</keyword>
<evidence type="ECO:0000256" key="5">
    <source>
        <dbReference type="ARBA" id="ARBA00022737"/>
    </source>
</evidence>
<evidence type="ECO:0000256" key="11">
    <source>
        <dbReference type="SAM" id="Phobius"/>
    </source>
</evidence>
<evidence type="ECO:0000256" key="2">
    <source>
        <dbReference type="ARBA" id="ARBA00006337"/>
    </source>
</evidence>
<dbReference type="InterPro" id="IPR000644">
    <property type="entry name" value="CBS_dom"/>
</dbReference>
<dbReference type="EMBL" id="JADCKC010000001">
    <property type="protein sequence ID" value="MBE5037113.1"/>
    <property type="molecule type" value="Genomic_DNA"/>
</dbReference>
<dbReference type="InterPro" id="IPR044751">
    <property type="entry name" value="Ion_transp-like_CBS"/>
</dbReference>
<reference evidence="14 15" key="1">
    <citation type="submission" date="2020-10" db="EMBL/GenBank/DDBJ databases">
        <title>ChiBAC.</title>
        <authorList>
            <person name="Zenner C."/>
            <person name="Hitch T.C.A."/>
            <person name="Clavel T."/>
        </authorList>
    </citation>
    <scope>NUCLEOTIDE SEQUENCE [LARGE SCALE GENOMIC DNA]</scope>
    <source>
        <strain evidence="14 15">DSM 109015</strain>
    </source>
</reference>
<dbReference type="Pfam" id="PF01595">
    <property type="entry name" value="CNNM"/>
    <property type="match status" value="1"/>
</dbReference>
<evidence type="ECO:0000256" key="9">
    <source>
        <dbReference type="PROSITE-ProRule" id="PRU00703"/>
    </source>
</evidence>
<dbReference type="SUPFAM" id="SSF56176">
    <property type="entry name" value="FAD-binding/transporter-associated domain-like"/>
    <property type="match status" value="1"/>
</dbReference>
<evidence type="ECO:0000313" key="14">
    <source>
        <dbReference type="EMBL" id="MBE5037113.1"/>
    </source>
</evidence>
<dbReference type="SMART" id="SM01091">
    <property type="entry name" value="CorC_HlyC"/>
    <property type="match status" value="1"/>
</dbReference>
<keyword evidence="8 10" id="KW-0472">Membrane</keyword>
<evidence type="ECO:0000256" key="7">
    <source>
        <dbReference type="ARBA" id="ARBA00023122"/>
    </source>
</evidence>
<evidence type="ECO:0000256" key="10">
    <source>
        <dbReference type="PROSITE-ProRule" id="PRU01193"/>
    </source>
</evidence>
<dbReference type="Pfam" id="PF00571">
    <property type="entry name" value="CBS"/>
    <property type="match status" value="2"/>
</dbReference>
<dbReference type="CDD" id="cd04590">
    <property type="entry name" value="CBS_pair_CorC_HlyC_assoc"/>
    <property type="match status" value="1"/>
</dbReference>
<dbReference type="InterPro" id="IPR036318">
    <property type="entry name" value="FAD-bd_PCMH-like_sf"/>
</dbReference>
<dbReference type="Gene3D" id="3.10.580.10">
    <property type="entry name" value="CBS-domain"/>
    <property type="match status" value="1"/>
</dbReference>
<keyword evidence="4 10" id="KW-0812">Transmembrane</keyword>
<dbReference type="Proteomes" id="UP000768567">
    <property type="component" value="Unassembled WGS sequence"/>
</dbReference>
<sequence>MNDDTVSILIIVACVVMSAYFSATETAFSSINRIRIKNMAEKGDKRAQLVLRMSENYDSLLSTILIGNNIVNIACASLATLLFVDWLGSDAGPSVSTAVTTIVVLIFGEVSPKSIAKESPESFAKFSAPLLRVLMVVLTPFNFLFRLWKKLLSLIFHSSDSQAVTEEELLTIVDEAEQEGGIDTQEGSLIRNAIEFTETQAIDVLTPRIDLTAVSVDDSKEDIAAVFAETGYSRIPVYRDSIDHIIGILYQKDFHNYVYHTDRDIASIIRPAIYVTENKLIGELLQDLQKNKSHLAVVMDEFGGTVGIVTMEDILEELVGEIWDEHDEVVEEIKQTGEQEYEVLGNTNVQKLFEMLDIDKELDVVTVSGWVMDELARIPEVGDTFQYENVSVRVLAMDGKRVEKIQVIVTPEPQEEEK</sequence>
<dbReference type="InterPro" id="IPR002550">
    <property type="entry name" value="CNNM"/>
</dbReference>
<proteinExistence type="inferred from homology"/>
<protein>
    <submittedName>
        <fullName evidence="14">HlyC/CorC family transporter</fullName>
    </submittedName>
</protein>
<evidence type="ECO:0000256" key="6">
    <source>
        <dbReference type="ARBA" id="ARBA00022989"/>
    </source>
</evidence>
<dbReference type="InterPro" id="IPR046342">
    <property type="entry name" value="CBS_dom_sf"/>
</dbReference>
<gene>
    <name evidence="14" type="ORF">INF35_04865</name>
</gene>
<dbReference type="PROSITE" id="PS51371">
    <property type="entry name" value="CBS"/>
    <property type="match status" value="2"/>
</dbReference>
<evidence type="ECO:0000259" key="13">
    <source>
        <dbReference type="PROSITE" id="PS51846"/>
    </source>
</evidence>
<feature type="domain" description="CBS" evidence="12">
    <location>
        <begin position="268"/>
        <end position="328"/>
    </location>
</feature>
<dbReference type="SUPFAM" id="SSF54631">
    <property type="entry name" value="CBS-domain pair"/>
    <property type="match status" value="1"/>
</dbReference>
<evidence type="ECO:0000259" key="12">
    <source>
        <dbReference type="PROSITE" id="PS51371"/>
    </source>
</evidence>
<feature type="transmembrane region" description="Helical" evidence="11">
    <location>
        <begin position="6"/>
        <end position="28"/>
    </location>
</feature>
<dbReference type="PANTHER" id="PTHR22777">
    <property type="entry name" value="HEMOLYSIN-RELATED"/>
    <property type="match status" value="1"/>
</dbReference>
<dbReference type="Gene3D" id="3.30.465.10">
    <property type="match status" value="1"/>
</dbReference>
<dbReference type="Pfam" id="PF03471">
    <property type="entry name" value="CorC_HlyC"/>
    <property type="match status" value="1"/>
</dbReference>
<evidence type="ECO:0000256" key="3">
    <source>
        <dbReference type="ARBA" id="ARBA00022475"/>
    </source>
</evidence>
<evidence type="ECO:0000313" key="15">
    <source>
        <dbReference type="Proteomes" id="UP000768567"/>
    </source>
</evidence>
<keyword evidence="7 9" id="KW-0129">CBS domain</keyword>
<comment type="similarity">
    <text evidence="2">Belongs to the UPF0053 family.</text>
</comment>
<dbReference type="InterPro" id="IPR005170">
    <property type="entry name" value="Transptr-assoc_dom"/>
</dbReference>
<evidence type="ECO:0000256" key="8">
    <source>
        <dbReference type="ARBA" id="ARBA00023136"/>
    </source>
</evidence>
<dbReference type="RefSeq" id="WP_193500366.1">
    <property type="nucleotide sequence ID" value="NZ_JADCKC010000001.1"/>
</dbReference>
<evidence type="ECO:0000256" key="4">
    <source>
        <dbReference type="ARBA" id="ARBA00022692"/>
    </source>
</evidence>
<dbReference type="PANTHER" id="PTHR22777:SF32">
    <property type="entry name" value="UPF0053 INNER MEMBRANE PROTEIN YFJD"/>
    <property type="match status" value="1"/>
</dbReference>
<comment type="subcellular location">
    <subcellularLocation>
        <location evidence="1">Cell membrane</location>
        <topology evidence="1">Multi-pass membrane protein</topology>
    </subcellularLocation>
</comment>
<name>A0ABR9R1T3_9FIRM</name>
<accession>A0ABR9R1T3</accession>
<keyword evidence="5" id="KW-0677">Repeat</keyword>
<feature type="domain" description="CBS" evidence="12">
    <location>
        <begin position="205"/>
        <end position="265"/>
    </location>
</feature>
<feature type="domain" description="CNNM transmembrane" evidence="13">
    <location>
        <begin position="1"/>
        <end position="186"/>
    </location>
</feature>
<organism evidence="14 15">
    <name type="scientific">Gemmiger gallinarum</name>
    <dbReference type="NCBI Taxonomy" id="2779354"/>
    <lineage>
        <taxon>Bacteria</taxon>
        <taxon>Bacillati</taxon>
        <taxon>Bacillota</taxon>
        <taxon>Clostridia</taxon>
        <taxon>Eubacteriales</taxon>
        <taxon>Gemmiger</taxon>
    </lineage>
</organism>
<dbReference type="SMART" id="SM00116">
    <property type="entry name" value="CBS"/>
    <property type="match status" value="2"/>
</dbReference>
<comment type="caution">
    <text evidence="14">The sequence shown here is derived from an EMBL/GenBank/DDBJ whole genome shotgun (WGS) entry which is preliminary data.</text>
</comment>
<dbReference type="InterPro" id="IPR016169">
    <property type="entry name" value="FAD-bd_PCMH_sub2"/>
</dbReference>
<evidence type="ECO:0000256" key="1">
    <source>
        <dbReference type="ARBA" id="ARBA00004651"/>
    </source>
</evidence>
<keyword evidence="15" id="KW-1185">Reference proteome</keyword>